<protein>
    <submittedName>
        <fullName evidence="1">Uncharacterized protein</fullName>
    </submittedName>
</protein>
<dbReference type="EMBL" id="CABEEZ010000070">
    <property type="protein sequence ID" value="VTR31724.1"/>
    <property type="molecule type" value="Genomic_DNA"/>
</dbReference>
<accession>A0A4U9UPH9</accession>
<evidence type="ECO:0000313" key="1">
    <source>
        <dbReference type="EMBL" id="VTR31724.1"/>
    </source>
</evidence>
<gene>
    <name evidence="1" type="ORF">NCTC12965_03247</name>
</gene>
<organism evidence="1">
    <name type="scientific">Serratia fonticola</name>
    <dbReference type="NCBI Taxonomy" id="47917"/>
    <lineage>
        <taxon>Bacteria</taxon>
        <taxon>Pseudomonadati</taxon>
        <taxon>Pseudomonadota</taxon>
        <taxon>Gammaproteobacteria</taxon>
        <taxon>Enterobacterales</taxon>
        <taxon>Yersiniaceae</taxon>
        <taxon>Serratia</taxon>
    </lineage>
</organism>
<reference evidence="1" key="1">
    <citation type="submission" date="2019-05" db="EMBL/GenBank/DDBJ databases">
        <authorList>
            <consortium name="Pathogen Informatics"/>
        </authorList>
    </citation>
    <scope>NUCLEOTIDE SEQUENCE [LARGE SCALE GENOMIC DNA]</scope>
    <source>
        <strain evidence="1">NCTC12965</strain>
    </source>
</reference>
<proteinExistence type="predicted"/>
<name>A0A4U9UPH9_SERFO</name>
<dbReference type="AlphaFoldDB" id="A0A4U9UPH9"/>
<sequence>MIGIAERKGGKFSGMMLGAWMPYTALLERMSGDMPIESMTFACT</sequence>